<keyword evidence="3" id="KW-1185">Reference proteome</keyword>
<organism evidence="2 3">
    <name type="scientific">Trichinella pseudospiralis</name>
    <name type="common">Parasitic roundworm</name>
    <dbReference type="NCBI Taxonomy" id="6337"/>
    <lineage>
        <taxon>Eukaryota</taxon>
        <taxon>Metazoa</taxon>
        <taxon>Ecdysozoa</taxon>
        <taxon>Nematoda</taxon>
        <taxon>Enoplea</taxon>
        <taxon>Dorylaimia</taxon>
        <taxon>Trichinellida</taxon>
        <taxon>Trichinellidae</taxon>
        <taxon>Trichinella</taxon>
    </lineage>
</organism>
<accession>A0A0V1GPU0</accession>
<evidence type="ECO:0008006" key="4">
    <source>
        <dbReference type="Google" id="ProtNLM"/>
    </source>
</evidence>
<keyword evidence="1" id="KW-0732">Signal</keyword>
<evidence type="ECO:0000313" key="2">
    <source>
        <dbReference type="EMBL" id="KRZ00411.1"/>
    </source>
</evidence>
<dbReference type="Proteomes" id="UP000054805">
    <property type="component" value="Unassembled WGS sequence"/>
</dbReference>
<dbReference type="AlphaFoldDB" id="A0A0V1GPU0"/>
<evidence type="ECO:0000313" key="3">
    <source>
        <dbReference type="Proteomes" id="UP000054805"/>
    </source>
</evidence>
<feature type="non-terminal residue" evidence="2">
    <location>
        <position position="1"/>
    </location>
</feature>
<gene>
    <name evidence="2" type="ORF">T4B_3648</name>
</gene>
<proteinExistence type="predicted"/>
<evidence type="ECO:0000256" key="1">
    <source>
        <dbReference type="SAM" id="SignalP"/>
    </source>
</evidence>
<feature type="signal peptide" evidence="1">
    <location>
        <begin position="1"/>
        <end position="15"/>
    </location>
</feature>
<sequence>LMLMLPLLSHSSVTSVVDNATVRCFIDGHAITAPEWRTTSRNVSTIISVIAPVGIRIHVSEDTLNGSPMCLSRIIRKTTDNLKRISG</sequence>
<comment type="caution">
    <text evidence="2">The sequence shown here is derived from an EMBL/GenBank/DDBJ whole genome shotgun (WGS) entry which is preliminary data.</text>
</comment>
<feature type="chain" id="PRO_5013108196" description="Ig-like domain-containing protein" evidence="1">
    <location>
        <begin position="16"/>
        <end position="87"/>
    </location>
</feature>
<reference evidence="2 3" key="1">
    <citation type="submission" date="2015-01" db="EMBL/GenBank/DDBJ databases">
        <title>Evolution of Trichinella species and genotypes.</title>
        <authorList>
            <person name="Korhonen P.K."/>
            <person name="Edoardo P."/>
            <person name="Giuseppe L.R."/>
            <person name="Gasser R.B."/>
        </authorList>
    </citation>
    <scope>NUCLEOTIDE SEQUENCE [LARGE SCALE GENOMIC DNA]</scope>
    <source>
        <strain evidence="2">ISS588</strain>
    </source>
</reference>
<name>A0A0V1GPU0_TRIPS</name>
<protein>
    <recommendedName>
        <fullName evidence="4">Ig-like domain-containing protein</fullName>
    </recommendedName>
</protein>
<dbReference type="EMBL" id="JYDS01000842">
    <property type="protein sequence ID" value="KRZ00411.1"/>
    <property type="molecule type" value="Genomic_DNA"/>
</dbReference>